<sequence length="90" mass="10455">MVLSEPVANGETNAEALKKYGIKAHYTQHTSFLIIYLVQSYCIISRVQFFFFTFLNFYFSHRSSYRSAKLLSAKLLSGERRVREAKSPHN</sequence>
<evidence type="ECO:0000313" key="3">
    <source>
        <dbReference type="Proteomes" id="UP000030687"/>
    </source>
</evidence>
<protein>
    <submittedName>
        <fullName evidence="2">Uncharacterized protein</fullName>
    </submittedName>
</protein>
<dbReference type="AlphaFoldDB" id="V4TEE4"/>
<evidence type="ECO:0000313" key="2">
    <source>
        <dbReference type="EMBL" id="ESR48056.1"/>
    </source>
</evidence>
<dbReference type="EMBL" id="KI536799">
    <property type="protein sequence ID" value="ESR48056.1"/>
    <property type="molecule type" value="Genomic_DNA"/>
</dbReference>
<accession>V4TEE4</accession>
<dbReference type="KEGG" id="cic:CICLE_v10004076mg"/>
<organism evidence="2 3">
    <name type="scientific">Citrus clementina</name>
    <name type="common">Clementine</name>
    <name type="synonym">Citrus deliciosa x Citrus sinensis</name>
    <dbReference type="NCBI Taxonomy" id="85681"/>
    <lineage>
        <taxon>Eukaryota</taxon>
        <taxon>Viridiplantae</taxon>
        <taxon>Streptophyta</taxon>
        <taxon>Embryophyta</taxon>
        <taxon>Tracheophyta</taxon>
        <taxon>Spermatophyta</taxon>
        <taxon>Magnoliopsida</taxon>
        <taxon>eudicotyledons</taxon>
        <taxon>Gunneridae</taxon>
        <taxon>Pentapetalae</taxon>
        <taxon>rosids</taxon>
        <taxon>malvids</taxon>
        <taxon>Sapindales</taxon>
        <taxon>Rutaceae</taxon>
        <taxon>Aurantioideae</taxon>
        <taxon>Citrus</taxon>
    </lineage>
</organism>
<keyword evidence="3" id="KW-1185">Reference proteome</keyword>
<keyword evidence="1" id="KW-0472">Membrane</keyword>
<feature type="transmembrane region" description="Helical" evidence="1">
    <location>
        <begin position="33"/>
        <end position="59"/>
    </location>
</feature>
<keyword evidence="1" id="KW-1133">Transmembrane helix</keyword>
<proteinExistence type="predicted"/>
<evidence type="ECO:0000256" key="1">
    <source>
        <dbReference type="SAM" id="Phobius"/>
    </source>
</evidence>
<dbReference type="Gramene" id="ESR48056">
    <property type="protein sequence ID" value="ESR48056"/>
    <property type="gene ID" value="CICLE_v10004076mg"/>
</dbReference>
<gene>
    <name evidence="2" type="ORF">CICLE_v10004076mg</name>
</gene>
<dbReference type="Proteomes" id="UP000030687">
    <property type="component" value="Unassembled WGS sequence"/>
</dbReference>
<name>V4TEE4_CITCL</name>
<dbReference type="InParanoid" id="V4TEE4"/>
<keyword evidence="1" id="KW-0812">Transmembrane</keyword>
<reference evidence="2 3" key="1">
    <citation type="submission" date="2013-10" db="EMBL/GenBank/DDBJ databases">
        <authorList>
            <consortium name="International Citrus Genome Consortium"/>
            <person name="Jenkins J."/>
            <person name="Schmutz J."/>
            <person name="Prochnik S."/>
            <person name="Rokhsar D."/>
            <person name="Gmitter F."/>
            <person name="Ollitrault P."/>
            <person name="Machado M."/>
            <person name="Talon M."/>
            <person name="Wincker P."/>
            <person name="Jaillon O."/>
            <person name="Morgante M."/>
        </authorList>
    </citation>
    <scope>NUCLEOTIDE SEQUENCE</scope>
    <source>
        <strain evidence="3">cv. Clemenules</strain>
    </source>
</reference>